<reference evidence="4" key="1">
    <citation type="submission" date="2022-01" db="EMBL/GenBank/DDBJ databases">
        <authorList>
            <person name="King R."/>
        </authorList>
    </citation>
    <scope>NUCLEOTIDE SEQUENCE</scope>
</reference>
<evidence type="ECO:0000259" key="3">
    <source>
        <dbReference type="Pfam" id="PF24782"/>
    </source>
</evidence>
<dbReference type="Pfam" id="PF24782">
    <property type="entry name" value="WD40_MABP1-WDR62_2nd"/>
    <property type="match status" value="1"/>
</dbReference>
<name>A0A9P0GRP2_9CUCU</name>
<dbReference type="InterPro" id="IPR056162">
    <property type="entry name" value="WD40_MABP1-WDR62_2nd"/>
</dbReference>
<feature type="compositionally biased region" description="Polar residues" evidence="2">
    <location>
        <begin position="1870"/>
        <end position="1890"/>
    </location>
</feature>
<feature type="repeat" description="WD" evidence="1">
    <location>
        <begin position="487"/>
        <end position="522"/>
    </location>
</feature>
<feature type="repeat" description="WD" evidence="1">
    <location>
        <begin position="669"/>
        <end position="702"/>
    </location>
</feature>
<dbReference type="Proteomes" id="UP001152799">
    <property type="component" value="Chromosome 8"/>
</dbReference>
<dbReference type="SUPFAM" id="SSF50978">
    <property type="entry name" value="WD40 repeat-like"/>
    <property type="match status" value="2"/>
</dbReference>
<feature type="region of interest" description="Disordered" evidence="2">
    <location>
        <begin position="985"/>
        <end position="1004"/>
    </location>
</feature>
<proteinExistence type="predicted"/>
<dbReference type="InterPro" id="IPR036322">
    <property type="entry name" value="WD40_repeat_dom_sf"/>
</dbReference>
<dbReference type="EMBL" id="OU892284">
    <property type="protein sequence ID" value="CAH1134807.1"/>
    <property type="molecule type" value="Genomic_DNA"/>
</dbReference>
<evidence type="ECO:0000256" key="2">
    <source>
        <dbReference type="SAM" id="MobiDB-lite"/>
    </source>
</evidence>
<dbReference type="InterPro" id="IPR052779">
    <property type="entry name" value="WDR62"/>
</dbReference>
<keyword evidence="5" id="KW-1185">Reference proteome</keyword>
<feature type="compositionally biased region" description="Polar residues" evidence="2">
    <location>
        <begin position="926"/>
        <end position="936"/>
    </location>
</feature>
<feature type="region of interest" description="Disordered" evidence="2">
    <location>
        <begin position="1848"/>
        <end position="1979"/>
    </location>
</feature>
<feature type="region of interest" description="Disordered" evidence="2">
    <location>
        <begin position="915"/>
        <end position="959"/>
    </location>
</feature>
<evidence type="ECO:0000256" key="1">
    <source>
        <dbReference type="PROSITE-ProRule" id="PRU00221"/>
    </source>
</evidence>
<dbReference type="PANTHER" id="PTHR45589">
    <property type="entry name" value="WD REPEAT DOMAIN 62, ISOFORM G"/>
    <property type="match status" value="1"/>
</dbReference>
<evidence type="ECO:0000313" key="5">
    <source>
        <dbReference type="Proteomes" id="UP001152799"/>
    </source>
</evidence>
<feature type="compositionally biased region" description="Polar residues" evidence="2">
    <location>
        <begin position="1907"/>
        <end position="1943"/>
    </location>
</feature>
<dbReference type="InterPro" id="IPR015943">
    <property type="entry name" value="WD40/YVTN_repeat-like_dom_sf"/>
</dbReference>
<dbReference type="PANTHER" id="PTHR45589:SF1">
    <property type="entry name" value="WD REPEAT DOMAIN 62, ISOFORM G"/>
    <property type="match status" value="1"/>
</dbReference>
<gene>
    <name evidence="4" type="ORF">CEUTPL_LOCUS13196</name>
</gene>
<feature type="domain" description="MABP1/WDR62 second WD40" evidence="3">
    <location>
        <begin position="362"/>
        <end position="702"/>
    </location>
</feature>
<dbReference type="Pfam" id="PF00400">
    <property type="entry name" value="WD40"/>
    <property type="match status" value="3"/>
</dbReference>
<dbReference type="OrthoDB" id="6154712at2759"/>
<feature type="compositionally biased region" description="Polar residues" evidence="2">
    <location>
        <begin position="946"/>
        <end position="959"/>
    </location>
</feature>
<organism evidence="4 5">
    <name type="scientific">Ceutorhynchus assimilis</name>
    <name type="common">cabbage seed weevil</name>
    <dbReference type="NCBI Taxonomy" id="467358"/>
    <lineage>
        <taxon>Eukaryota</taxon>
        <taxon>Metazoa</taxon>
        <taxon>Ecdysozoa</taxon>
        <taxon>Arthropoda</taxon>
        <taxon>Hexapoda</taxon>
        <taxon>Insecta</taxon>
        <taxon>Pterygota</taxon>
        <taxon>Neoptera</taxon>
        <taxon>Endopterygota</taxon>
        <taxon>Coleoptera</taxon>
        <taxon>Polyphaga</taxon>
        <taxon>Cucujiformia</taxon>
        <taxon>Curculionidae</taxon>
        <taxon>Ceutorhynchinae</taxon>
        <taxon>Ceutorhynchus</taxon>
    </lineage>
</organism>
<dbReference type="Gene3D" id="2.130.10.10">
    <property type="entry name" value="YVTN repeat-like/Quinoprotein amine dehydrogenase"/>
    <property type="match status" value="4"/>
</dbReference>
<dbReference type="PROSITE" id="PS50294">
    <property type="entry name" value="WD_REPEATS_REGION"/>
    <property type="match status" value="1"/>
</dbReference>
<sequence length="2101" mass="236948">MSSQIKLEKVLGVTVPSNAALGTDNNGIIAYPAGCTVVLFNTKTEQQNHIINSSRKTVTSLAYSSCGRYIVTGESGHQPAVRVWDLQSDPQSVQPGLAPQPQQVAEFVGHKYGVNCVAFSPTNKYVVSVGTQHDMIVNLWDWKSNIKVASNKVSTKVKAIAFSENGNYFVTVGNRHVKFWFLETGKNKYKEAVPLMGRSAILGEQRNNYFCDVACGKGECGDSTYAITRSGLLCEFNNRRLLDKWVELRTTSANCITVGQKHIFVGCAEGIVRCFDPTTLRFITTLPRCHYLGVDVALGTNIQHMASPPPDAKYPDTVAITFDETNNKLTAVYNDHSIYIWDVFNIRRVGKSCSFLYHSACIWGVEMPPPNCPLPPGSFLTCSSDDTIRMWTLDKLNEKSKGNYQQNIYSNELLKIVYVDRDLSYIKDLDISGTVSNEKQTDQTSYDGKNGVRCLRISPDGKHLASGDRSGNIRIHDTAQMNEQLKIEAHDSEVLCLEYSPSDSMHNMLASASRDRLIHVFDTKHRYSFVQTLDDHSSSITAVRFLNHSNNLQMVSCGADKSLLFRSLGEFNNKAQFVRDYNATGKTTLYDMEVDTGQKHVLTACQDRNVRVYSVTTGKHTKTFKGSTGDDGSLIKVVLDRSGIYLATSCTDKSLAVYDYYSGECMATMCGHSELATGLRFTTDCRRLISASGDGCIFVWRIPHDMVITMQARLSQQAMRQGKTLEAELFNDSTNFDLYEGNTNVDTKYRFSIGQLPQWAKKQLTEESSQLPSLNKGVSAPKGRWAQRAETTMGVQSFYSNQPLQFPVMDKRFDSDGSKDSSLDSGADLKLYQEIKKESMTTAAIKLSQNITIRDHRRGVMTDDSAIGDAESTAHDGDLDSDSEYRHRLLYYPNLADSPTGNEFTVTNIDADELRKSQRKKKTPQIVIQQPTTGTYDSDDDDDDASTPSGENTDRNPMSLFSVSSESLDQLVNRERYLQSTFESMSGAEMEHHTPSNKSSFSSKFLTNSASRNMEAINAVQLTRSNPEAMKKRQELSKRIAETKKKLESVGHVSPLKYSQSIHDLSHIPERDKWSKKQDCSVVNPPTNNSTTAASACACTVDTSSKSVPTNLQLCGCYMSDFEGIGSKNASKVNQFLNLSSIVDQESKSFRDSLQQATKSPDKSFVGPRKLKLDKTLTKYKMHKSLPVSPVSEERQFADFVEQDSGQRQSFSYFLDLESKSTDEGFKQVCSDIEKFSQDFSQKYDQIEKSFADKNMELVSKDPNGDDEESNFSSDSLEDYNFFSYTTKKSKKTVPPRRCVSNNEIYKYQEEYIEEIPKSESFYLNQNYSIQGSQESILSDENNLDYDYCPSRAKSYCNSLESVLSNESDCKSAPLEVLFEDKKRQTKYLVPHSQSLPKNISSQFELSSSLPKNFLEHSYIHSSTNNSVAKRNICTKSKTCQTQTDFETPHEIVAKKSRGSEDFQKKLLKFESSIAQGSSQQQPVAFFVETSSKENVPIKQQKSNEMFIPSLAQKNKQYKSKFCNVLNNKPDHNFDIFEERGRNRNNSFTLSTINFEKNTKRNNVQETSSLDRHLFAKGLLNNSEKITHKPPKAVRRHSSKTRKGKTTYEYIRKEDFYKTDGSGGNFLNNRKRELVLTGENTIELCFKEKHVDMDVEAGTSLAKSNIKLGLSGDSNYFEKTDQQNTILTELYDSLDKKSPPSRMDLDSLDVNLHNPHCTLDNESNKNLFDSLEVNVWTKATCLNKNTHKQVKKSQHSPQDKIAAALQNIKILNEIQRKIHKINTLVDIYKKNVSKSKVKALSSMYESMTTSQSYYNDLTKLQATPMKFRRRNLSLPSFVERRLNFVCNHNSKSNEGKKPAPPARITPRYVKNNSMMRSKSSVMLNQQQQSDSENDTQEKKMSRLMRPTISSHNKVSQKTLQQSRKKQSYSTSNLNQVGVDNISTSDDEEAPKKPQVPPRMSRQHSFENGQGTKKFMNNKEAKRVSNQLCEDVSRQLVMSADNVVRIYQKLKESEDTEDAQPEALDSIKMSLIRTHKIVHDCIFNEFKQNNGNLDVNQTDAIKKLNDLVSKGASGSGSVIDLMQQYSDILLDMMQQKIHSANI</sequence>
<accession>A0A9P0GRP2</accession>
<protein>
    <recommendedName>
        <fullName evidence="3">MABP1/WDR62 second WD40 domain-containing protein</fullName>
    </recommendedName>
</protein>
<keyword evidence="1" id="KW-0853">WD repeat</keyword>
<dbReference type="InterPro" id="IPR001680">
    <property type="entry name" value="WD40_rpt"/>
</dbReference>
<evidence type="ECO:0000313" key="4">
    <source>
        <dbReference type="EMBL" id="CAH1134807.1"/>
    </source>
</evidence>
<dbReference type="PROSITE" id="PS50082">
    <property type="entry name" value="WD_REPEATS_2"/>
    <property type="match status" value="2"/>
</dbReference>
<dbReference type="SMART" id="SM00320">
    <property type="entry name" value="WD40"/>
    <property type="match status" value="11"/>
</dbReference>